<evidence type="ECO:0000313" key="4">
    <source>
        <dbReference type="EMBL" id="KAG6948352.1"/>
    </source>
</evidence>
<proteinExistence type="predicted"/>
<reference evidence="4" key="1">
    <citation type="submission" date="2021-01" db="EMBL/GenBank/DDBJ databases">
        <title>Phytophthora aleatoria, a newly-described species from Pinus radiata is distinct from Phytophthora cactorum isolates based on comparative genomics.</title>
        <authorList>
            <person name="Mcdougal R."/>
            <person name="Panda P."/>
            <person name="Williams N."/>
            <person name="Studholme D.J."/>
        </authorList>
    </citation>
    <scope>NUCLEOTIDE SEQUENCE</scope>
    <source>
        <strain evidence="4">NZFS 3830</strain>
    </source>
</reference>
<organism evidence="4 5">
    <name type="scientific">Phytophthora cactorum</name>
    <dbReference type="NCBI Taxonomy" id="29920"/>
    <lineage>
        <taxon>Eukaryota</taxon>
        <taxon>Sar</taxon>
        <taxon>Stramenopiles</taxon>
        <taxon>Oomycota</taxon>
        <taxon>Peronosporomycetes</taxon>
        <taxon>Peronosporales</taxon>
        <taxon>Peronosporaceae</taxon>
        <taxon>Phytophthora</taxon>
    </lineage>
</organism>
<feature type="domain" description="DDE Tnp4" evidence="3">
    <location>
        <begin position="3"/>
        <end position="69"/>
    </location>
</feature>
<name>A0A8T1TXQ9_9STRA</name>
<sequence>GVVIYGDPAYGINDLLCSPFRNAYVSSAEKRFNIDMSTTRVTIGWLFRVVKQKWAFLDWSTKHKIKPTPVARMV</sequence>
<evidence type="ECO:0000313" key="5">
    <source>
        <dbReference type="Proteomes" id="UP000688947"/>
    </source>
</evidence>
<feature type="non-terminal residue" evidence="4">
    <location>
        <position position="1"/>
    </location>
</feature>
<dbReference type="Proteomes" id="UP000688947">
    <property type="component" value="Unassembled WGS sequence"/>
</dbReference>
<dbReference type="InterPro" id="IPR027806">
    <property type="entry name" value="HARBI1_dom"/>
</dbReference>
<dbReference type="OrthoDB" id="122562at2759"/>
<protein>
    <recommendedName>
        <fullName evidence="3">DDE Tnp4 domain-containing protein</fullName>
    </recommendedName>
</protein>
<keyword evidence="2" id="KW-0479">Metal-binding</keyword>
<dbReference type="Pfam" id="PF13359">
    <property type="entry name" value="DDE_Tnp_4"/>
    <property type="match status" value="1"/>
</dbReference>
<dbReference type="AlphaFoldDB" id="A0A8T1TXQ9"/>
<evidence type="ECO:0000256" key="1">
    <source>
        <dbReference type="ARBA" id="ARBA00001968"/>
    </source>
</evidence>
<comment type="cofactor">
    <cofactor evidence="1">
        <name>a divalent metal cation</name>
        <dbReference type="ChEBI" id="CHEBI:60240"/>
    </cofactor>
</comment>
<evidence type="ECO:0000259" key="3">
    <source>
        <dbReference type="Pfam" id="PF13359"/>
    </source>
</evidence>
<accession>A0A8T1TXQ9</accession>
<gene>
    <name evidence="4" type="ORF">JG687_00015530</name>
</gene>
<dbReference type="GO" id="GO:0046872">
    <property type="term" value="F:metal ion binding"/>
    <property type="evidence" value="ECO:0007669"/>
    <property type="project" value="UniProtKB-KW"/>
</dbReference>
<comment type="caution">
    <text evidence="4">The sequence shown here is derived from an EMBL/GenBank/DDBJ whole genome shotgun (WGS) entry which is preliminary data.</text>
</comment>
<evidence type="ECO:0000256" key="2">
    <source>
        <dbReference type="ARBA" id="ARBA00022723"/>
    </source>
</evidence>
<dbReference type="EMBL" id="JAENGZ010001394">
    <property type="protein sequence ID" value="KAG6948352.1"/>
    <property type="molecule type" value="Genomic_DNA"/>
</dbReference>